<sequence length="136" mass="15683">MGVVVVMAVTKKFVLENIFKGALFLNFQGVYLDKWAVSGGKITLTEDEMEFAKMNFPETLAKYLVPIGFKYDKDIEVPEFEPSYFFDLRADKREEILNKLKVEQLEELNTFAEINEFNEVTKDVIKTKLLLTKAGK</sequence>
<organism evidence="1 2">
    <name type="scientific">Bacillus phage v_B-Bak10</name>
    <dbReference type="NCBI Taxonomy" id="2094736"/>
    <lineage>
        <taxon>Viruses</taxon>
        <taxon>Duplodnaviria</taxon>
        <taxon>Heunggongvirae</taxon>
        <taxon>Uroviricota</taxon>
        <taxon>Caudoviricetes</taxon>
        <taxon>Sejongvirinae</taxon>
        <taxon>Basiliskvirus</taxon>
        <taxon>Basiliskvirus bak10</taxon>
    </lineage>
</organism>
<reference evidence="1 2" key="1">
    <citation type="submission" date="2018-02" db="EMBL/GenBank/DDBJ databases">
        <title>Genomic characterization of three novel Basilisk-like phages infecting Bacillus anthracis.</title>
        <authorList>
            <person name="Farlow J."/>
            <person name="Bolkvadze D."/>
            <person name="Leshkasheli L."/>
            <person name="Kusradze I."/>
            <person name="Kotorashvili A."/>
            <person name="Kotaria N."/>
            <person name="Balarjishvili N."/>
            <person name="Kvachadze L."/>
            <person name="Nikolich M."/>
            <person name="Kutateladze M."/>
        </authorList>
    </citation>
    <scope>NUCLEOTIDE SEQUENCE [LARGE SCALE GENOMIC DNA]</scope>
</reference>
<name>A0A385IK56_9CAUD</name>
<gene>
    <name evidence="1" type="ORF">vBBBak10_034</name>
</gene>
<dbReference type="EMBL" id="MG967618">
    <property type="protein sequence ID" value="AXY83252.1"/>
    <property type="molecule type" value="Genomic_DNA"/>
</dbReference>
<dbReference type="Proteomes" id="UP000262714">
    <property type="component" value="Segment"/>
</dbReference>
<proteinExistence type="predicted"/>
<evidence type="ECO:0000313" key="2">
    <source>
        <dbReference type="Proteomes" id="UP000262714"/>
    </source>
</evidence>
<protein>
    <submittedName>
        <fullName evidence="1">Uncharacterized protein</fullName>
    </submittedName>
</protein>
<accession>A0A385IK56</accession>
<evidence type="ECO:0000313" key="1">
    <source>
        <dbReference type="EMBL" id="AXY83252.1"/>
    </source>
</evidence>
<keyword evidence="2" id="KW-1185">Reference proteome</keyword>